<comment type="caution">
    <text evidence="2">The sequence shown here is derived from an EMBL/GenBank/DDBJ whole genome shotgun (WGS) entry which is preliminary data.</text>
</comment>
<accession>A0ABT3JV16</accession>
<evidence type="ECO:0000256" key="1">
    <source>
        <dbReference type="SAM" id="MobiDB-lite"/>
    </source>
</evidence>
<organism evidence="2 3">
    <name type="scientific">Xanthomonas chitinilytica</name>
    <dbReference type="NCBI Taxonomy" id="2989819"/>
    <lineage>
        <taxon>Bacteria</taxon>
        <taxon>Pseudomonadati</taxon>
        <taxon>Pseudomonadota</taxon>
        <taxon>Gammaproteobacteria</taxon>
        <taxon>Lysobacterales</taxon>
        <taxon>Lysobacteraceae</taxon>
        <taxon>Xanthomonas</taxon>
    </lineage>
</organism>
<reference evidence="2 3" key="1">
    <citation type="submission" date="2022-10" db="EMBL/GenBank/DDBJ databases">
        <title>Xanthomonas sp. H13-6.</title>
        <authorList>
            <person name="Liu X."/>
            <person name="Deng Z."/>
            <person name="Jiang Y."/>
            <person name="Yu T."/>
            <person name="Ai J."/>
        </authorList>
    </citation>
    <scope>NUCLEOTIDE SEQUENCE [LARGE SCALE GENOMIC DNA]</scope>
    <source>
        <strain evidence="2 3">H13-6</strain>
    </source>
</reference>
<dbReference type="Proteomes" id="UP001209922">
    <property type="component" value="Unassembled WGS sequence"/>
</dbReference>
<evidence type="ECO:0000313" key="2">
    <source>
        <dbReference type="EMBL" id="MCW4471980.1"/>
    </source>
</evidence>
<feature type="region of interest" description="Disordered" evidence="1">
    <location>
        <begin position="155"/>
        <end position="191"/>
    </location>
</feature>
<proteinExistence type="predicted"/>
<keyword evidence="3" id="KW-1185">Reference proteome</keyword>
<dbReference type="RefSeq" id="WP_265126933.1">
    <property type="nucleotide sequence ID" value="NZ_JAPCHY010000003.1"/>
</dbReference>
<dbReference type="EMBL" id="JAPCHY010000003">
    <property type="protein sequence ID" value="MCW4471980.1"/>
    <property type="molecule type" value="Genomic_DNA"/>
</dbReference>
<sequence>MDSNEDPYPNPYRQKANPSQAYEITLTIEDAPGPFAVVNGYASYNIVGETCLPPRDNFAGVQRAPTRNSVPVEYRKVAANQYLATIHTDLMEAADYYGRGVCQWEFNALTTALAASGTEGETKFISHLMPDELIDGSGVTTHFWKENYPRIESSIPRDFGIREKEGESANPPPDSRNKYFTAHITARKPSP</sequence>
<name>A0ABT3JV16_9XANT</name>
<gene>
    <name evidence="2" type="ORF">OK345_05585</name>
</gene>
<protein>
    <submittedName>
        <fullName evidence="2">Uncharacterized protein</fullName>
    </submittedName>
</protein>
<evidence type="ECO:0000313" key="3">
    <source>
        <dbReference type="Proteomes" id="UP001209922"/>
    </source>
</evidence>